<comment type="caution">
    <text evidence="1">The sequence shown here is derived from an EMBL/GenBank/DDBJ whole genome shotgun (WGS) entry which is preliminary data.</text>
</comment>
<accession>A0A2V1NZ89</accession>
<dbReference type="OrthoDB" id="7872252at2"/>
<gene>
    <name evidence="1" type="ORF">DFK10_15880</name>
</gene>
<proteinExistence type="predicted"/>
<dbReference type="Proteomes" id="UP000245293">
    <property type="component" value="Unassembled WGS sequence"/>
</dbReference>
<name>A0A2V1NZ89_9RHOB</name>
<reference evidence="2" key="1">
    <citation type="submission" date="2018-05" db="EMBL/GenBank/DDBJ databases">
        <authorList>
            <person name="Du Z."/>
            <person name="Wang X."/>
        </authorList>
    </citation>
    <scope>NUCLEOTIDE SEQUENCE [LARGE SCALE GENOMIC DNA]</scope>
    <source>
        <strain evidence="2">WDS4C29</strain>
    </source>
</reference>
<dbReference type="AlphaFoldDB" id="A0A2V1NZ89"/>
<dbReference type="InterPro" id="IPR046734">
    <property type="entry name" value="DUF6626"/>
</dbReference>
<sequence length="103" mass="12040">MEQVRDELASCGVISSNREFCVSWLAKDESYMRGLRFRDLPPSADALATCASKLGYYAYHFNKSSQPEQREWSERFYRLRGLCQQAMENQARAKWMTVERMGL</sequence>
<dbReference type="Pfam" id="PF20331">
    <property type="entry name" value="DUF6626"/>
    <property type="match status" value="1"/>
</dbReference>
<dbReference type="EMBL" id="QETF01000030">
    <property type="protein sequence ID" value="PWG15631.1"/>
    <property type="molecule type" value="Genomic_DNA"/>
</dbReference>
<organism evidence="1 2">
    <name type="scientific">Salibaculum griseiflavum</name>
    <dbReference type="NCBI Taxonomy" id="1914409"/>
    <lineage>
        <taxon>Bacteria</taxon>
        <taxon>Pseudomonadati</taxon>
        <taxon>Pseudomonadota</taxon>
        <taxon>Alphaproteobacteria</taxon>
        <taxon>Rhodobacterales</taxon>
        <taxon>Roseobacteraceae</taxon>
        <taxon>Salibaculum</taxon>
    </lineage>
</organism>
<keyword evidence="2" id="KW-1185">Reference proteome</keyword>
<evidence type="ECO:0000313" key="2">
    <source>
        <dbReference type="Proteomes" id="UP000245293"/>
    </source>
</evidence>
<protein>
    <submittedName>
        <fullName evidence="1">Uncharacterized protein</fullName>
    </submittedName>
</protein>
<evidence type="ECO:0000313" key="1">
    <source>
        <dbReference type="EMBL" id="PWG15631.1"/>
    </source>
</evidence>